<keyword evidence="11" id="KW-1185">Reference proteome</keyword>
<evidence type="ECO:0000259" key="8">
    <source>
        <dbReference type="Pfam" id="PF00924"/>
    </source>
</evidence>
<keyword evidence="6 7" id="KW-0472">Membrane</keyword>
<dbReference type="InterPro" id="IPR011014">
    <property type="entry name" value="MscS_channel_TM-2"/>
</dbReference>
<feature type="transmembrane region" description="Helical" evidence="7">
    <location>
        <begin position="181"/>
        <end position="200"/>
    </location>
</feature>
<keyword evidence="5 7" id="KW-1133">Transmembrane helix</keyword>
<keyword evidence="4 7" id="KW-0812">Transmembrane</keyword>
<feature type="transmembrane region" description="Helical" evidence="7">
    <location>
        <begin position="212"/>
        <end position="234"/>
    </location>
</feature>
<sequence length="486" mass="53365">MQGETAPESETPILKECILRDGEEFCRTVSPDGMASAPAEVAADTDYLAWARPFLNDPVGWANENVLNLDILVPLSIQVGSVLLALVVGVLLAPPIRKQVLGLLERLPENIAKNVTESVPALVRPALWALFVYLALTILNTIGQESALVRIATSLALAWLLIRVVTTFLPEFVRKPLEWTIWVFAVFYAFGVLDEVLDWLSNVGPPYAGGRISPIFIVQAIATAAFFLFIANWIASRLKRRVHALPRVEPSLRILMSNAMQIGLFFGAALLTLAGLGIPLSGLAVLGGAIGVGLGFGMQQIVANFISGVILLTDRSIKPNDVIEVDDTYGVVKSLGLRYASVITRDGKEHLIPNEMLITDKVVNWSYSNKEVRVKKRLRVEYETDLRQAVDLVVEGAKDTPRVLHSPAPVCLVMEFGDEAIELEARFWINDPENGVANIASQVLLSIWDRFREAGIDIPLRHEDILITPGSTLQVEMVRPKKPSSD</sequence>
<dbReference type="SUPFAM" id="SSF50182">
    <property type="entry name" value="Sm-like ribonucleoproteins"/>
    <property type="match status" value="1"/>
</dbReference>
<feature type="transmembrane region" description="Helical" evidence="7">
    <location>
        <begin position="121"/>
        <end position="142"/>
    </location>
</feature>
<evidence type="ECO:0000313" key="11">
    <source>
        <dbReference type="Proteomes" id="UP000628854"/>
    </source>
</evidence>
<evidence type="ECO:0000256" key="3">
    <source>
        <dbReference type="ARBA" id="ARBA00022475"/>
    </source>
</evidence>
<dbReference type="Pfam" id="PF00924">
    <property type="entry name" value="MS_channel_2nd"/>
    <property type="match status" value="1"/>
</dbReference>
<dbReference type="Proteomes" id="UP000628854">
    <property type="component" value="Unassembled WGS sequence"/>
</dbReference>
<evidence type="ECO:0000256" key="7">
    <source>
        <dbReference type="SAM" id="Phobius"/>
    </source>
</evidence>
<accession>A0ABQ1JSJ4</accession>
<dbReference type="EMBL" id="BMKF01000002">
    <property type="protein sequence ID" value="GGB76515.1"/>
    <property type="molecule type" value="Genomic_DNA"/>
</dbReference>
<proteinExistence type="inferred from homology"/>
<protein>
    <submittedName>
        <fullName evidence="10">Mechanosensitive ion channel protein</fullName>
    </submittedName>
</protein>
<dbReference type="Gene3D" id="2.30.30.60">
    <property type="match status" value="1"/>
</dbReference>
<comment type="similarity">
    <text evidence="2">Belongs to the MscS (TC 1.A.23) family.</text>
</comment>
<dbReference type="Gene3D" id="3.30.70.100">
    <property type="match status" value="1"/>
</dbReference>
<dbReference type="SUPFAM" id="SSF82689">
    <property type="entry name" value="Mechanosensitive channel protein MscS (YggB), C-terminal domain"/>
    <property type="match status" value="1"/>
</dbReference>
<feature type="transmembrane region" description="Helical" evidence="7">
    <location>
        <begin position="71"/>
        <end position="93"/>
    </location>
</feature>
<feature type="domain" description="Mechanosensitive ion channel MscS C-terminal" evidence="9">
    <location>
        <begin position="380"/>
        <end position="458"/>
    </location>
</feature>
<gene>
    <name evidence="10" type="ORF">GCM10011503_26620</name>
</gene>
<dbReference type="InterPro" id="IPR006685">
    <property type="entry name" value="MscS_channel_2nd"/>
</dbReference>
<feature type="transmembrane region" description="Helical" evidence="7">
    <location>
        <begin position="255"/>
        <end position="278"/>
    </location>
</feature>
<evidence type="ECO:0000259" key="9">
    <source>
        <dbReference type="Pfam" id="PF21082"/>
    </source>
</evidence>
<dbReference type="InterPro" id="IPR011066">
    <property type="entry name" value="MscS_channel_C_sf"/>
</dbReference>
<name>A0ABQ1JSJ4_9PROT</name>
<evidence type="ECO:0000256" key="4">
    <source>
        <dbReference type="ARBA" id="ARBA00022692"/>
    </source>
</evidence>
<comment type="caution">
    <text evidence="10">The sequence shown here is derived from an EMBL/GenBank/DDBJ whole genome shotgun (WGS) entry which is preliminary data.</text>
</comment>
<dbReference type="InterPro" id="IPR023408">
    <property type="entry name" value="MscS_beta-dom_sf"/>
</dbReference>
<evidence type="ECO:0000313" key="10">
    <source>
        <dbReference type="EMBL" id="GGB76515.1"/>
    </source>
</evidence>
<keyword evidence="3" id="KW-1003">Cell membrane</keyword>
<comment type="subcellular location">
    <subcellularLocation>
        <location evidence="1">Cell membrane</location>
        <topology evidence="1">Multi-pass membrane protein</topology>
    </subcellularLocation>
</comment>
<evidence type="ECO:0000256" key="2">
    <source>
        <dbReference type="ARBA" id="ARBA00008017"/>
    </source>
</evidence>
<dbReference type="InterPro" id="IPR049278">
    <property type="entry name" value="MS_channel_C"/>
</dbReference>
<feature type="transmembrane region" description="Helical" evidence="7">
    <location>
        <begin position="284"/>
        <end position="312"/>
    </location>
</feature>
<dbReference type="RefSeq" id="WP_084391235.1">
    <property type="nucleotide sequence ID" value="NZ_BMKF01000002.1"/>
</dbReference>
<feature type="domain" description="Mechanosensitive ion channel MscS" evidence="8">
    <location>
        <begin position="301"/>
        <end position="366"/>
    </location>
</feature>
<dbReference type="Pfam" id="PF21082">
    <property type="entry name" value="MS_channel_3rd"/>
    <property type="match status" value="1"/>
</dbReference>
<evidence type="ECO:0000256" key="1">
    <source>
        <dbReference type="ARBA" id="ARBA00004651"/>
    </source>
</evidence>
<evidence type="ECO:0000256" key="6">
    <source>
        <dbReference type="ARBA" id="ARBA00023136"/>
    </source>
</evidence>
<feature type="transmembrane region" description="Helical" evidence="7">
    <location>
        <begin position="148"/>
        <end position="169"/>
    </location>
</feature>
<dbReference type="PANTHER" id="PTHR30347:SF1">
    <property type="entry name" value="MECHANOSENSITIVE CHANNEL MSCK"/>
    <property type="match status" value="1"/>
</dbReference>
<dbReference type="InterPro" id="IPR010920">
    <property type="entry name" value="LSM_dom_sf"/>
</dbReference>
<reference evidence="11" key="1">
    <citation type="journal article" date="2019" name="Int. J. Syst. Evol. Microbiol.">
        <title>The Global Catalogue of Microorganisms (GCM) 10K type strain sequencing project: providing services to taxonomists for standard genome sequencing and annotation.</title>
        <authorList>
            <consortium name="The Broad Institute Genomics Platform"/>
            <consortium name="The Broad Institute Genome Sequencing Center for Infectious Disease"/>
            <person name="Wu L."/>
            <person name="Ma J."/>
        </authorList>
    </citation>
    <scope>NUCLEOTIDE SEQUENCE [LARGE SCALE GENOMIC DNA]</scope>
    <source>
        <strain evidence="11">CGMCC 1.15928</strain>
    </source>
</reference>
<dbReference type="Gene3D" id="1.10.287.1260">
    <property type="match status" value="1"/>
</dbReference>
<dbReference type="InterPro" id="IPR052702">
    <property type="entry name" value="MscS-like_channel"/>
</dbReference>
<evidence type="ECO:0000256" key="5">
    <source>
        <dbReference type="ARBA" id="ARBA00022989"/>
    </source>
</evidence>
<dbReference type="PANTHER" id="PTHR30347">
    <property type="entry name" value="POTASSIUM CHANNEL RELATED"/>
    <property type="match status" value="1"/>
</dbReference>
<organism evidence="10 11">
    <name type="scientific">Henriciella pelagia</name>
    <dbReference type="NCBI Taxonomy" id="1977912"/>
    <lineage>
        <taxon>Bacteria</taxon>
        <taxon>Pseudomonadati</taxon>
        <taxon>Pseudomonadota</taxon>
        <taxon>Alphaproteobacteria</taxon>
        <taxon>Hyphomonadales</taxon>
        <taxon>Hyphomonadaceae</taxon>
        <taxon>Henriciella</taxon>
    </lineage>
</organism>
<dbReference type="SUPFAM" id="SSF82861">
    <property type="entry name" value="Mechanosensitive channel protein MscS (YggB), transmembrane region"/>
    <property type="match status" value="1"/>
</dbReference>